<evidence type="ECO:0000256" key="4">
    <source>
        <dbReference type="ARBA" id="ARBA00012568"/>
    </source>
</evidence>
<name>A0A928V8R7_9GAMM</name>
<evidence type="ECO:0000256" key="9">
    <source>
        <dbReference type="ARBA" id="ARBA00022801"/>
    </source>
</evidence>
<feature type="chain" id="PRO_5037297176" description="Proline iminopeptidase" evidence="11">
    <location>
        <begin position="20"/>
        <end position="507"/>
    </location>
</feature>
<evidence type="ECO:0000256" key="5">
    <source>
        <dbReference type="ARBA" id="ARBA00021843"/>
    </source>
</evidence>
<keyword evidence="14" id="KW-1185">Reference proteome</keyword>
<dbReference type="InterPro" id="IPR005944">
    <property type="entry name" value="Pro_iminopeptidase"/>
</dbReference>
<dbReference type="Gene3D" id="3.40.50.1820">
    <property type="entry name" value="alpha/beta hydrolase"/>
    <property type="match status" value="1"/>
</dbReference>
<protein>
    <recommendedName>
        <fullName evidence="5">Proline iminopeptidase</fullName>
        <ecNumber evidence="4">3.4.11.5</ecNumber>
    </recommendedName>
    <alternativeName>
        <fullName evidence="10">Prolyl aminopeptidase</fullName>
    </alternativeName>
</protein>
<dbReference type="Pfam" id="PF00561">
    <property type="entry name" value="Abhydrolase_1"/>
    <property type="match status" value="1"/>
</dbReference>
<keyword evidence="9 13" id="KW-0378">Hydrolase</keyword>
<dbReference type="AlphaFoldDB" id="A0A928V8R7"/>
<dbReference type="GO" id="GO:0004177">
    <property type="term" value="F:aminopeptidase activity"/>
    <property type="evidence" value="ECO:0007669"/>
    <property type="project" value="UniProtKB-KW"/>
</dbReference>
<sequence length="507" mass="56136">MPHGKVRLLVSLCSMLLIAGCEKQSSTTATLQTPLHEDNCRAADDDWYFPIVKGQQCGVIAVRENPADNNSRMIDLHVLRLPAVTLRAAADPLMIISGGPGQSAIKLAKDFPWLFADVRKQRDLIFVDQRGTGKSSPLECELGETPDNHLSSEQQHQQFLDQLQQCAESHAAVAPYYVTAFAIDDMEVVRQTLGYEKLNLWGVSYGTRVALSYLRAYPQQVRSVILDGVAPAGMDLSKSWLVDNQRALALIAEQCHGHEACQQRYGDIQNHYQALLERLAGSAVTVDVNHPRTAHSTSLQIDPVKLEGLVRMSMYSRDLARLLPFFIHEAIEQRYQPLAGALLVMNDQDFTGISYGMHYTVLCNEDYQAPEAGQEVNSSIRFMGQACAFWPKAELPDSYYQPVVSDVPVLILSGDRDPVTPPRWGESVKENLSQSRHIVVPGGHHFVSGEGCVRQLMTLFIQSASVQDMDTTCVNNIAPFQPYLSIAPAANEPVIMPAAMEASHDKH</sequence>
<keyword evidence="8" id="KW-0645">Protease</keyword>
<proteinExistence type="inferred from homology"/>
<dbReference type="PANTHER" id="PTHR43722:SF1">
    <property type="entry name" value="PROLINE IMINOPEPTIDASE"/>
    <property type="match status" value="1"/>
</dbReference>
<dbReference type="GO" id="GO:0005737">
    <property type="term" value="C:cytoplasm"/>
    <property type="evidence" value="ECO:0007669"/>
    <property type="project" value="UniProtKB-SubCell"/>
</dbReference>
<evidence type="ECO:0000313" key="13">
    <source>
        <dbReference type="EMBL" id="MBE8718802.1"/>
    </source>
</evidence>
<gene>
    <name evidence="13" type="ORF">C4F51_16635</name>
</gene>
<organism evidence="13 14">
    <name type="scientific">Cellvibrio polysaccharolyticus</name>
    <dbReference type="NCBI Taxonomy" id="2082724"/>
    <lineage>
        <taxon>Bacteria</taxon>
        <taxon>Pseudomonadati</taxon>
        <taxon>Pseudomonadota</taxon>
        <taxon>Gammaproteobacteria</taxon>
        <taxon>Cellvibrionales</taxon>
        <taxon>Cellvibrionaceae</taxon>
        <taxon>Cellvibrio</taxon>
    </lineage>
</organism>
<accession>A0A928V8R7</accession>
<reference evidence="13" key="1">
    <citation type="submission" date="2018-07" db="EMBL/GenBank/DDBJ databases">
        <title>Genome assembly of strain Ka43.</title>
        <authorList>
            <person name="Kukolya J."/>
            <person name="Nagy I."/>
            <person name="Horvath B."/>
            <person name="Toth A."/>
        </authorList>
    </citation>
    <scope>NUCLEOTIDE SEQUENCE</scope>
    <source>
        <strain evidence="13">KB43</strain>
    </source>
</reference>
<dbReference type="Proteomes" id="UP000652567">
    <property type="component" value="Unassembled WGS sequence"/>
</dbReference>
<evidence type="ECO:0000256" key="6">
    <source>
        <dbReference type="ARBA" id="ARBA00022438"/>
    </source>
</evidence>
<comment type="similarity">
    <text evidence="3">Belongs to the peptidase S33 family.</text>
</comment>
<feature type="signal peptide" evidence="11">
    <location>
        <begin position="1"/>
        <end position="19"/>
    </location>
</feature>
<dbReference type="PANTHER" id="PTHR43722">
    <property type="entry name" value="PROLINE IMINOPEPTIDASE"/>
    <property type="match status" value="1"/>
</dbReference>
<dbReference type="InterPro" id="IPR002410">
    <property type="entry name" value="Peptidase_S33"/>
</dbReference>
<dbReference type="GO" id="GO:0006508">
    <property type="term" value="P:proteolysis"/>
    <property type="evidence" value="ECO:0007669"/>
    <property type="project" value="UniProtKB-KW"/>
</dbReference>
<comment type="subcellular location">
    <subcellularLocation>
        <location evidence="2">Cytoplasm</location>
    </subcellularLocation>
</comment>
<keyword evidence="6" id="KW-0031">Aminopeptidase</keyword>
<dbReference type="EMBL" id="PRDL01000001">
    <property type="protein sequence ID" value="MBE8718802.1"/>
    <property type="molecule type" value="Genomic_DNA"/>
</dbReference>
<dbReference type="SUPFAM" id="SSF53474">
    <property type="entry name" value="alpha/beta-Hydrolases"/>
    <property type="match status" value="1"/>
</dbReference>
<evidence type="ECO:0000256" key="1">
    <source>
        <dbReference type="ARBA" id="ARBA00001585"/>
    </source>
</evidence>
<evidence type="ECO:0000256" key="11">
    <source>
        <dbReference type="SAM" id="SignalP"/>
    </source>
</evidence>
<evidence type="ECO:0000313" key="14">
    <source>
        <dbReference type="Proteomes" id="UP000652567"/>
    </source>
</evidence>
<dbReference type="RefSeq" id="WP_193911659.1">
    <property type="nucleotide sequence ID" value="NZ_PRDL01000001.1"/>
</dbReference>
<dbReference type="InterPro" id="IPR029058">
    <property type="entry name" value="AB_hydrolase_fold"/>
</dbReference>
<dbReference type="InterPro" id="IPR000073">
    <property type="entry name" value="AB_hydrolase_1"/>
</dbReference>
<evidence type="ECO:0000256" key="8">
    <source>
        <dbReference type="ARBA" id="ARBA00022670"/>
    </source>
</evidence>
<evidence type="ECO:0000256" key="2">
    <source>
        <dbReference type="ARBA" id="ARBA00004496"/>
    </source>
</evidence>
<evidence type="ECO:0000256" key="7">
    <source>
        <dbReference type="ARBA" id="ARBA00022490"/>
    </source>
</evidence>
<keyword evidence="11" id="KW-0732">Signal</keyword>
<comment type="caution">
    <text evidence="13">The sequence shown here is derived from an EMBL/GenBank/DDBJ whole genome shotgun (WGS) entry which is preliminary data.</text>
</comment>
<evidence type="ECO:0000256" key="10">
    <source>
        <dbReference type="ARBA" id="ARBA00029605"/>
    </source>
</evidence>
<dbReference type="PRINTS" id="PR00793">
    <property type="entry name" value="PROAMNOPTASE"/>
</dbReference>
<evidence type="ECO:0000256" key="3">
    <source>
        <dbReference type="ARBA" id="ARBA00010088"/>
    </source>
</evidence>
<feature type="domain" description="AB hydrolase-1" evidence="12">
    <location>
        <begin position="92"/>
        <end position="448"/>
    </location>
</feature>
<comment type="catalytic activity">
    <reaction evidence="1">
        <text>Release of N-terminal proline from a peptide.</text>
        <dbReference type="EC" id="3.4.11.5"/>
    </reaction>
</comment>
<dbReference type="EC" id="3.4.11.5" evidence="4"/>
<dbReference type="PROSITE" id="PS51257">
    <property type="entry name" value="PROKAR_LIPOPROTEIN"/>
    <property type="match status" value="1"/>
</dbReference>
<evidence type="ECO:0000259" key="12">
    <source>
        <dbReference type="Pfam" id="PF00561"/>
    </source>
</evidence>
<keyword evidence="7" id="KW-0963">Cytoplasm</keyword>